<organism evidence="6 7">
    <name type="scientific">Globodera rostochiensis</name>
    <name type="common">Golden nematode worm</name>
    <name type="synonym">Heterodera rostochiensis</name>
    <dbReference type="NCBI Taxonomy" id="31243"/>
    <lineage>
        <taxon>Eukaryota</taxon>
        <taxon>Metazoa</taxon>
        <taxon>Ecdysozoa</taxon>
        <taxon>Nematoda</taxon>
        <taxon>Chromadorea</taxon>
        <taxon>Rhabditida</taxon>
        <taxon>Tylenchina</taxon>
        <taxon>Tylenchomorpha</taxon>
        <taxon>Tylenchoidea</taxon>
        <taxon>Heteroderidae</taxon>
        <taxon>Heteroderinae</taxon>
        <taxon>Globodera</taxon>
    </lineage>
</organism>
<keyword evidence="1" id="KW-0347">Helicase</keyword>
<dbReference type="GO" id="GO:0005524">
    <property type="term" value="F:ATP binding"/>
    <property type="evidence" value="ECO:0007669"/>
    <property type="project" value="UniProtKB-KW"/>
</dbReference>
<dbReference type="InterPro" id="IPR027417">
    <property type="entry name" value="P-loop_NTPase"/>
</dbReference>
<dbReference type="SUPFAM" id="SSF52540">
    <property type="entry name" value="P-loop containing nucleoside triphosphate hydrolases"/>
    <property type="match status" value="2"/>
</dbReference>
<dbReference type="EC" id="5.6.2.3" evidence="1"/>
<feature type="compositionally biased region" description="Polar residues" evidence="2">
    <location>
        <begin position="22"/>
        <end position="32"/>
    </location>
</feature>
<keyword evidence="1" id="KW-0378">Hydrolase</keyword>
<dbReference type="InterPro" id="IPR049163">
    <property type="entry name" value="Pif1-like_2B_dom"/>
</dbReference>
<accession>A0A914I707</accession>
<evidence type="ECO:0000313" key="7">
    <source>
        <dbReference type="WBParaSite" id="Gr19_v10_g7885.t1"/>
    </source>
</evidence>
<dbReference type="InterPro" id="IPR025476">
    <property type="entry name" value="Helitron_helicase-like"/>
</dbReference>
<proteinExistence type="inferred from homology"/>
<feature type="region of interest" description="Disordered" evidence="2">
    <location>
        <begin position="605"/>
        <end position="667"/>
    </location>
</feature>
<comment type="similarity">
    <text evidence="1">Belongs to the helicase family.</text>
</comment>
<keyword evidence="1" id="KW-0233">DNA recombination</keyword>
<evidence type="ECO:0000256" key="2">
    <source>
        <dbReference type="SAM" id="MobiDB-lite"/>
    </source>
</evidence>
<name>A0A914I707_GLORO</name>
<dbReference type="Pfam" id="PF05970">
    <property type="entry name" value="PIF1"/>
    <property type="match status" value="1"/>
</dbReference>
<sequence length="1932" mass="218310">MVTKERKQREAKRVQMEKCRKQSNASLTTEGRPSTHAIHQPSTETAFAAPAMKKTRCNNNVETDRCNENTVGTLLFHAGTSRQNDDCGDVAESDVTSAGGDQCARRSICGDNDCEDESRLEALAVASVAESERLDRSLSPASKRMATNTSITSGDVTLRGRSARLVKLQERHIHQIEETMKKVLSDYINRPWPTEIRQKKQKRRSSDTQNYTRCGGECDCTSYAQCQQNAAAFLAAGKYAKEYNPATESAPKFEEIARAKGGRVTRRCHQNKDLKCASKSAGHRVDFYDSGQFGAAVCEHCGALMLKGEHDKIKRGGRLSQCCAGGDVHTPQMKAEFEELQNPPAEYSKGLINASDQKMREAFLGNTMPFNNTFAFASVHGQKAPDDQMGGRLDTCKYNGEFSFQFSDLIAPGGRRPTFAQVYTLTPEAAMNIRDENLTTALSAPVKAEIVRKLEELMRANPFGRTFETAGAKIEAAKSATGEIPRFQIALLTDRDLKTDALKNRGDVTIIERADAPTAKQVAVIWVQEDGLAPEISAFWVCDKAGKMRELKSGMPQLDPCCFPLLHPRGTPGWRWFIKKRGRMLTREEREEVQMQDALDNAMTGEVSEPMPNEADVGTSEHQENEEMPEEALELDEDVLEEEENEAGREEDPVIEPGNIHDSTKQSNISERQFYRYRMALRGDDKNAFHWLWFARRLAEYFTISVLNRIERNEMDHLKAIQTKKNYRQLLARDYIAAMEKGLQKLGRNAKLGRVFLMPQTFAGSRQYYQGKYADLMTMVRHLGAPTWFVTFTGNPKWPEIVEALRGRQNYAHRADIVCRIFMDKATEFIKDLTERHVLGKVAGWCYSVEHQKRGMPHIHMLLILDKGGRIITPEQVDEYVSARIPTLPPIHDHSPEANQQRRLWHYVTTMMLHDCNAACLEGSHCRKHFPKPYSDRTELSEVRYTNYVRLPPEDSDQWVAPTCGDARLPSEEDHLPADDPERDWAEVRYQRIPHKGRNPQRQHEECGRTFYKQRKGGRSALLLDDSRVIPYNSFLLLKYGAHINLEYVFGQKACKYIFKYLLKGFEKAYVQVTQPRKDTRQRSGDATEDVYDYDEIAATFKVRYMTAMEAYLRLHSYKIVGTSHQIYTLSVHDEGGHTIVVEEGQEEEGQWKVDASTRLTAFFQLCGDDATAAQLTYDRVPYQYFWNHKAREWKKRARPLSEDVDKARMFVRVYTVSPRKHELFAMRLLLLHRPGPKSFADLRTIDEVLFPTFAGAAQHLGLLESDVIFRRSMREACAEKSNFKRLQHYFAMLLCHARPAEPQELFDEFLDEMNPPFAANNPAIRPKSVSFRGAEVMRNLEYFFNCMGTTSGDVGLSGLPKDYNFERQAGALQQATLLDEFYGNQQGRAKSPQQIAIENINLLNKDQRNAFNDISSAIRSGDGQRLFFLEGSGGCGKTFFYNTLIKWCLAGKPTFNSTTNQERGRENPLCTSSVIAAASTGIAALLLIGGGTAHRQFSVPNDVTDDTAPMISFESSKGEQLRGADLIIIDEISMLSSRVLKYIDRLLRDVCAVNDKPFGGKVVVCGGDWKQLTPVVEHGTREDQVAESIKTFPLFKTLTINMRTAPGEQALRDWLHNIGNGLHQVGTDIASRQPNLLRIPPQNVAHQMDDVINFCFPEALFSEPLSNADAIASNAVLCPTNNDVQHINDLALDRMSGDAKEYLSIDEPLEPSDEFNTFRADFNMEAVHSEMPSGMPPHKLILKVGTPVMLIRNLDVSQGLCNGTRLQVMRGADDNLFCRILTGPRADAKQTIVIPRVKFEYGNNRNHRGLRFRRLQFPVRLCFAMTVNKAQGQTLQRMALVLRGKQCFAHGQVYVAMSRVTRMDAIRVYAPSCQSGDDTRIANVVYHELLDDINVPPRPQHSELAVPVHDQGVGTFNGDDDMESLDEEYFD</sequence>
<keyword evidence="1" id="KW-0227">DNA damage</keyword>
<dbReference type="GO" id="GO:0043139">
    <property type="term" value="F:5'-3' DNA helicase activity"/>
    <property type="evidence" value="ECO:0007669"/>
    <property type="project" value="UniProtKB-EC"/>
</dbReference>
<dbReference type="Proteomes" id="UP000887572">
    <property type="component" value="Unplaced"/>
</dbReference>
<dbReference type="CDD" id="cd18809">
    <property type="entry name" value="SF1_C_RecD"/>
    <property type="match status" value="1"/>
</dbReference>
<comment type="catalytic activity">
    <reaction evidence="1">
        <text>ATP + H2O = ADP + phosphate + H(+)</text>
        <dbReference type="Rhea" id="RHEA:13065"/>
        <dbReference type="ChEBI" id="CHEBI:15377"/>
        <dbReference type="ChEBI" id="CHEBI:15378"/>
        <dbReference type="ChEBI" id="CHEBI:30616"/>
        <dbReference type="ChEBI" id="CHEBI:43474"/>
        <dbReference type="ChEBI" id="CHEBI:456216"/>
        <dbReference type="EC" id="5.6.2.3"/>
    </reaction>
</comment>
<dbReference type="GO" id="GO:0016787">
    <property type="term" value="F:hydrolase activity"/>
    <property type="evidence" value="ECO:0007669"/>
    <property type="project" value="UniProtKB-KW"/>
</dbReference>
<comment type="cofactor">
    <cofactor evidence="1">
        <name>Mg(2+)</name>
        <dbReference type="ChEBI" id="CHEBI:18420"/>
    </cofactor>
</comment>
<feature type="domain" description="Helitron helicase-like" evidence="4">
    <location>
        <begin position="674"/>
        <end position="863"/>
    </location>
</feature>
<dbReference type="GO" id="GO:0006281">
    <property type="term" value="P:DNA repair"/>
    <property type="evidence" value="ECO:0007669"/>
    <property type="project" value="UniProtKB-KW"/>
</dbReference>
<dbReference type="GO" id="GO:0006310">
    <property type="term" value="P:DNA recombination"/>
    <property type="evidence" value="ECO:0007669"/>
    <property type="project" value="UniProtKB-KW"/>
</dbReference>
<keyword evidence="6" id="KW-1185">Reference proteome</keyword>
<keyword evidence="1" id="KW-0547">Nucleotide-binding</keyword>
<feature type="region of interest" description="Disordered" evidence="2">
    <location>
        <begin position="1"/>
        <end position="37"/>
    </location>
</feature>
<keyword evidence="1" id="KW-0234">DNA repair</keyword>
<feature type="domain" description="DNA helicase Pif1-like 2B" evidence="5">
    <location>
        <begin position="1734"/>
        <end position="1770"/>
    </location>
</feature>
<feature type="compositionally biased region" description="Acidic residues" evidence="2">
    <location>
        <begin position="626"/>
        <end position="645"/>
    </location>
</feature>
<feature type="compositionally biased region" description="Basic and acidic residues" evidence="2">
    <location>
        <begin position="1"/>
        <end position="20"/>
    </location>
</feature>
<evidence type="ECO:0000313" key="6">
    <source>
        <dbReference type="Proteomes" id="UP000887572"/>
    </source>
</evidence>
<evidence type="ECO:0000256" key="1">
    <source>
        <dbReference type="RuleBase" id="RU363044"/>
    </source>
</evidence>
<keyword evidence="1" id="KW-0067">ATP-binding</keyword>
<dbReference type="InterPro" id="IPR010285">
    <property type="entry name" value="DNA_helicase_pif1-like_DEAD"/>
</dbReference>
<dbReference type="Gene3D" id="3.40.50.300">
    <property type="entry name" value="P-loop containing nucleotide triphosphate hydrolases"/>
    <property type="match status" value="1"/>
</dbReference>
<feature type="domain" description="DNA helicase Pif1-like DEAD-box helicase" evidence="3">
    <location>
        <begin position="1404"/>
        <end position="1622"/>
    </location>
</feature>
<reference evidence="7" key="1">
    <citation type="submission" date="2022-11" db="UniProtKB">
        <authorList>
            <consortium name="WormBaseParasite"/>
        </authorList>
    </citation>
    <scope>IDENTIFICATION</scope>
</reference>
<dbReference type="WBParaSite" id="Gr19_v10_g7885.t1">
    <property type="protein sequence ID" value="Gr19_v10_g7885.t1"/>
    <property type="gene ID" value="Gr19_v10_g7885"/>
</dbReference>
<dbReference type="Pfam" id="PF21530">
    <property type="entry name" value="Pif1_2B_dom"/>
    <property type="match status" value="1"/>
</dbReference>
<dbReference type="PANTHER" id="PTHR10492:SF57">
    <property type="entry name" value="ATP-DEPENDENT DNA HELICASE"/>
    <property type="match status" value="1"/>
</dbReference>
<evidence type="ECO:0000259" key="3">
    <source>
        <dbReference type="Pfam" id="PF05970"/>
    </source>
</evidence>
<dbReference type="PANTHER" id="PTHR10492">
    <property type="match status" value="1"/>
</dbReference>
<dbReference type="Pfam" id="PF14214">
    <property type="entry name" value="Helitron_like_N"/>
    <property type="match status" value="1"/>
</dbReference>
<evidence type="ECO:0000259" key="5">
    <source>
        <dbReference type="Pfam" id="PF21530"/>
    </source>
</evidence>
<dbReference type="GO" id="GO:0000723">
    <property type="term" value="P:telomere maintenance"/>
    <property type="evidence" value="ECO:0007669"/>
    <property type="project" value="InterPro"/>
</dbReference>
<evidence type="ECO:0000259" key="4">
    <source>
        <dbReference type="Pfam" id="PF14214"/>
    </source>
</evidence>
<protein>
    <recommendedName>
        <fullName evidence="1">ATP-dependent DNA helicase</fullName>
        <ecNumber evidence="1">5.6.2.3</ecNumber>
    </recommendedName>
</protein>